<evidence type="ECO:0000256" key="2">
    <source>
        <dbReference type="SAM" id="Phobius"/>
    </source>
</evidence>
<sequence length="270" mass="28313">MSKAARERTARERLAEERKRQAAKQKRTRTLLVGVAAVVVIAVVVAGAVLFKNKDDSAASGYTGPLAPTTVAADGTVTMAQPTATGPTVDLYEDFQCPICKEFEEKSGATVKKLAGQGKIKVVYHVLGFVNQQGSVRAGAAAKCAADLGRFTQFHDVAYKEQPDERTALTLDDLKGFGKKAGITGTYDKCVTDQAFAPQVQKNTTEGLKLLSAKYGQQAGTPSMLVNGEPISQNTMFEPSALERALLAAASGPSSASPSASPSASATAKK</sequence>
<dbReference type="Pfam" id="PF13462">
    <property type="entry name" value="Thioredoxin_4"/>
    <property type="match status" value="1"/>
</dbReference>
<dbReference type="InterPro" id="IPR036249">
    <property type="entry name" value="Thioredoxin-like_sf"/>
</dbReference>
<feature type="transmembrane region" description="Helical" evidence="2">
    <location>
        <begin position="30"/>
        <end position="51"/>
    </location>
</feature>
<name>A0ABS7FL42_9ACTN</name>
<dbReference type="Proteomes" id="UP000774570">
    <property type="component" value="Unassembled WGS sequence"/>
</dbReference>
<dbReference type="EMBL" id="JAIBOA010000001">
    <property type="protein sequence ID" value="MBW8481081.1"/>
    <property type="molecule type" value="Genomic_DNA"/>
</dbReference>
<dbReference type="SUPFAM" id="SSF52833">
    <property type="entry name" value="Thioredoxin-like"/>
    <property type="match status" value="1"/>
</dbReference>
<dbReference type="RefSeq" id="WP_220162505.1">
    <property type="nucleotide sequence ID" value="NZ_JAIBOA010000001.1"/>
</dbReference>
<protein>
    <submittedName>
        <fullName evidence="4">DsbA family protein</fullName>
    </submittedName>
</protein>
<evidence type="ECO:0000313" key="5">
    <source>
        <dbReference type="Proteomes" id="UP000774570"/>
    </source>
</evidence>
<keyword evidence="2" id="KW-1133">Transmembrane helix</keyword>
<keyword evidence="5" id="KW-1185">Reference proteome</keyword>
<keyword evidence="2" id="KW-0812">Transmembrane</keyword>
<feature type="region of interest" description="Disordered" evidence="1">
    <location>
        <begin position="248"/>
        <end position="270"/>
    </location>
</feature>
<evidence type="ECO:0000259" key="3">
    <source>
        <dbReference type="Pfam" id="PF13462"/>
    </source>
</evidence>
<keyword evidence="2" id="KW-0472">Membrane</keyword>
<comment type="caution">
    <text evidence="4">The sequence shown here is derived from an EMBL/GenBank/DDBJ whole genome shotgun (WGS) entry which is preliminary data.</text>
</comment>
<feature type="domain" description="Thioredoxin-like fold" evidence="3">
    <location>
        <begin position="86"/>
        <end position="236"/>
    </location>
</feature>
<gene>
    <name evidence="4" type="ORF">K1Y72_01775</name>
</gene>
<dbReference type="InterPro" id="IPR012336">
    <property type="entry name" value="Thioredoxin-like_fold"/>
</dbReference>
<dbReference type="CDD" id="cd02972">
    <property type="entry name" value="DsbA_family"/>
    <property type="match status" value="1"/>
</dbReference>
<accession>A0ABS7FL42</accession>
<proteinExistence type="predicted"/>
<evidence type="ECO:0000256" key="1">
    <source>
        <dbReference type="SAM" id="MobiDB-lite"/>
    </source>
</evidence>
<dbReference type="Gene3D" id="3.40.30.10">
    <property type="entry name" value="Glutaredoxin"/>
    <property type="match status" value="1"/>
</dbReference>
<evidence type="ECO:0000313" key="4">
    <source>
        <dbReference type="EMBL" id="MBW8481081.1"/>
    </source>
</evidence>
<reference evidence="4 5" key="1">
    <citation type="submission" date="2021-07" db="EMBL/GenBank/DDBJ databases">
        <title>Actinomadura sp. PM05-2 isolated from lichen.</title>
        <authorList>
            <person name="Somphong A."/>
            <person name="Phongsopitanun W."/>
            <person name="Tanasupawat S."/>
            <person name="Peongsungnone V."/>
        </authorList>
    </citation>
    <scope>NUCLEOTIDE SEQUENCE [LARGE SCALE GENOMIC DNA]</scope>
    <source>
        <strain evidence="4 5">PM05-2</strain>
    </source>
</reference>
<organism evidence="4 5">
    <name type="scientific">Actinomadura parmotrematis</name>
    <dbReference type="NCBI Taxonomy" id="2864039"/>
    <lineage>
        <taxon>Bacteria</taxon>
        <taxon>Bacillati</taxon>
        <taxon>Actinomycetota</taxon>
        <taxon>Actinomycetes</taxon>
        <taxon>Streptosporangiales</taxon>
        <taxon>Thermomonosporaceae</taxon>
        <taxon>Actinomadura</taxon>
    </lineage>
</organism>